<dbReference type="AlphaFoldDB" id="A0AAD2D1D8"/>
<feature type="domain" description="Orc1-like AAA ATPase" evidence="2">
    <location>
        <begin position="18"/>
        <end position="238"/>
    </location>
</feature>
<evidence type="ECO:0000256" key="1">
    <source>
        <dbReference type="SAM" id="MobiDB-lite"/>
    </source>
</evidence>
<organism evidence="3 4">
    <name type="scientific">Cylindrotheca closterium</name>
    <dbReference type="NCBI Taxonomy" id="2856"/>
    <lineage>
        <taxon>Eukaryota</taxon>
        <taxon>Sar</taxon>
        <taxon>Stramenopiles</taxon>
        <taxon>Ochrophyta</taxon>
        <taxon>Bacillariophyta</taxon>
        <taxon>Bacillariophyceae</taxon>
        <taxon>Bacillariophycidae</taxon>
        <taxon>Bacillariales</taxon>
        <taxon>Bacillariaceae</taxon>
        <taxon>Cylindrotheca</taxon>
    </lineage>
</organism>
<protein>
    <recommendedName>
        <fullName evidence="2">Orc1-like AAA ATPase domain-containing protein</fullName>
    </recommendedName>
</protein>
<dbReference type="EMBL" id="CAKOGP040001668">
    <property type="protein sequence ID" value="CAJ1946396.1"/>
    <property type="molecule type" value="Genomic_DNA"/>
</dbReference>
<dbReference type="PANTHER" id="PTHR43642">
    <property type="entry name" value="HYBRID SIGNAL TRANSDUCTION HISTIDINE KINASE G"/>
    <property type="match status" value="1"/>
</dbReference>
<evidence type="ECO:0000313" key="3">
    <source>
        <dbReference type="EMBL" id="CAJ1946396.1"/>
    </source>
</evidence>
<reference evidence="3" key="1">
    <citation type="submission" date="2023-08" db="EMBL/GenBank/DDBJ databases">
        <authorList>
            <person name="Audoor S."/>
            <person name="Bilcke G."/>
        </authorList>
    </citation>
    <scope>NUCLEOTIDE SEQUENCE</scope>
</reference>
<dbReference type="SUPFAM" id="SSF52540">
    <property type="entry name" value="P-loop containing nucleoside triphosphate hydrolases"/>
    <property type="match status" value="1"/>
</dbReference>
<sequence>MKTIADDSSGPKWIIQGLYGRQDELDMLNKIAEGGTSACVLIEGCDGSGKTALVNAADWKGKEWVFIAEKFESHLRLEPYSALTRAIAELVEIWCAENEKSPDDCRMSELLDLLEQDMDLLQALIPGLFRVIDKFTQRVHRSRRQDMLRAKSKGHISRSQKMLHRTSSIKDLTSSRRQRGQLGDEMMGGDSAAITASFIRLISFLASTKPVVLSIDAVHHADTSSMEILKLMAHTASTNPAKFSSTQIILVLTYTELLEQNKFALKTIKSIKTFQSNVHCVQLKHWDIDTVNELVTSLVKAEPEETLPLSKVIHKKTGGNPFAVFQFLRVARESGKIKFSSMTYKWEWEDVEILDQHAAVSDNVADILASSMIKLCFATKHALKVASCLGHIIPKDVLIEYFAEGHGEEFKQSSNSNAIALQEEGLVELLEGAVKVGILVKSTTDGAYMWSNDRLQQAAYDCMPVTMRNELHRNLGRLLWELGLVRDEDWMIFMAATQMNTYAEQQVDLCLGNEVAELNLQAATLSLNKGAIYPALELLLNAEKHMEKATDRWKDNYEFTLDLLTTLAEAKFRIGETQTAMDIAIEVVQNAKTHCDTFPAHIIMLQCVVSGNDRNYDKGVERTLLLLKFYGDKHIWKFYPGKETVEKTKLKAKLKKLLPNGHVNGLLDLSEMVDKGALRIQTLLVNHLAVYAAYSPTYKSLSWFASARALKGTCKQGISPVTNLAVIQMATHLRVDGHYKSASKYAEVALTLTESLPRKLGSDHGQVRLTACTSVLSAVRSFNNCLNELMECRSDFLRAGLARESIGVAIDYTITYLCVGLSLESAKSDLVAHTEDAIHYGCPYFVEQKMMSLHQTILNLTDDVENPTFLHGEVMDQDDELEKVEGLGALRIRLGMDACRLMLCCVFGDWDAAGALIEDLEEYMDERDGFLMRDHFRRCYLGLAAFALSRETKDSKLRKKYLTEGKKMLKSFIKEMKHGSVNAFPIVAMLEAEKNPSKQSYDKAITACARLGLVHHEAYMCERAAEMFLAEDDKDWCKYYIRQAILLYGEWGATGKVNRLTKDYREILGGDSIQDSVNTSLQSRCRYSSKQLDSLRTIDWRSFHKSVHDNSIDFSSSFRSVTSASTFEASDRSFSSSKSKINSSFSNTVSSIKSRTKMSSMSTKSSKAVPCS</sequence>
<gene>
    <name evidence="3" type="ORF">CYCCA115_LOCUS10540</name>
</gene>
<name>A0AAD2D1D8_9STRA</name>
<evidence type="ECO:0000259" key="2">
    <source>
        <dbReference type="Pfam" id="PF13191"/>
    </source>
</evidence>
<dbReference type="Pfam" id="PF13191">
    <property type="entry name" value="AAA_16"/>
    <property type="match status" value="1"/>
</dbReference>
<proteinExistence type="predicted"/>
<evidence type="ECO:0000313" key="4">
    <source>
        <dbReference type="Proteomes" id="UP001295423"/>
    </source>
</evidence>
<keyword evidence="4" id="KW-1185">Reference proteome</keyword>
<dbReference type="InterPro" id="IPR041664">
    <property type="entry name" value="AAA_16"/>
</dbReference>
<accession>A0AAD2D1D8</accession>
<comment type="caution">
    <text evidence="3">The sequence shown here is derived from an EMBL/GenBank/DDBJ whole genome shotgun (WGS) entry which is preliminary data.</text>
</comment>
<dbReference type="InterPro" id="IPR027417">
    <property type="entry name" value="P-loop_NTPase"/>
</dbReference>
<feature type="region of interest" description="Disordered" evidence="1">
    <location>
        <begin position="1152"/>
        <end position="1172"/>
    </location>
</feature>
<dbReference type="Proteomes" id="UP001295423">
    <property type="component" value="Unassembled WGS sequence"/>
</dbReference>
<dbReference type="InterPro" id="IPR053159">
    <property type="entry name" value="Hybrid_Histidine_Kinase"/>
</dbReference>
<dbReference type="PANTHER" id="PTHR43642:SF1">
    <property type="entry name" value="HYBRID SIGNAL TRANSDUCTION HISTIDINE KINASE G"/>
    <property type="match status" value="1"/>
</dbReference>